<protein>
    <submittedName>
        <fullName evidence="4">GNAT family N-acetyltransferase</fullName>
        <ecNumber evidence="4">2.3.1.-</ecNumber>
    </submittedName>
</protein>
<keyword evidence="1 4" id="KW-0808">Transferase</keyword>
<dbReference type="EMBL" id="JBJIAA010000002">
    <property type="protein sequence ID" value="MFL0249517.1"/>
    <property type="molecule type" value="Genomic_DNA"/>
</dbReference>
<keyword evidence="2 4" id="KW-0012">Acyltransferase</keyword>
<dbReference type="PANTHER" id="PTHR43800">
    <property type="entry name" value="PEPTIDYL-LYSINE N-ACETYLTRANSFERASE YJAB"/>
    <property type="match status" value="1"/>
</dbReference>
<dbReference type="PROSITE" id="PS51186">
    <property type="entry name" value="GNAT"/>
    <property type="match status" value="1"/>
</dbReference>
<evidence type="ECO:0000313" key="5">
    <source>
        <dbReference type="Proteomes" id="UP001623592"/>
    </source>
</evidence>
<feature type="domain" description="N-acetyltransferase" evidence="3">
    <location>
        <begin position="2"/>
        <end position="162"/>
    </location>
</feature>
<dbReference type="RefSeq" id="WP_406786182.1">
    <property type="nucleotide sequence ID" value="NZ_JBJIAA010000002.1"/>
</dbReference>
<dbReference type="InterPro" id="IPR000182">
    <property type="entry name" value="GNAT_dom"/>
</dbReference>
<dbReference type="InterPro" id="IPR016181">
    <property type="entry name" value="Acyl_CoA_acyltransferase"/>
</dbReference>
<dbReference type="Pfam" id="PF13673">
    <property type="entry name" value="Acetyltransf_10"/>
    <property type="match status" value="1"/>
</dbReference>
<dbReference type="EC" id="2.3.1.-" evidence="4"/>
<name>A0ABW8TCR0_9CLOT</name>
<keyword evidence="5" id="KW-1185">Reference proteome</keyword>
<sequence length="169" mass="19383">MISVVRANENEADEIKKLLNLVWLDTYREFFSQKTVDYIINQSQTVSKFKAEIQDKKILFLVAKDSESKVVGLATAQEEEDGIFLKRLYIHPDCQRNGIGIKLLSGVIESFKKASRIYLEVEKDNIKGSNFYNKCGFKAVRENNYDLNGDKFSTMLMEKTIHCITVGVK</sequence>
<evidence type="ECO:0000256" key="2">
    <source>
        <dbReference type="ARBA" id="ARBA00023315"/>
    </source>
</evidence>
<accession>A0ABW8TCR0</accession>
<dbReference type="GO" id="GO:0016746">
    <property type="term" value="F:acyltransferase activity"/>
    <property type="evidence" value="ECO:0007669"/>
    <property type="project" value="UniProtKB-KW"/>
</dbReference>
<evidence type="ECO:0000313" key="4">
    <source>
        <dbReference type="EMBL" id="MFL0249517.1"/>
    </source>
</evidence>
<evidence type="ECO:0000259" key="3">
    <source>
        <dbReference type="PROSITE" id="PS51186"/>
    </source>
</evidence>
<dbReference type="PANTHER" id="PTHR43800:SF1">
    <property type="entry name" value="PEPTIDYL-LYSINE N-ACETYLTRANSFERASE YJAB"/>
    <property type="match status" value="1"/>
</dbReference>
<organism evidence="4 5">
    <name type="scientific">Clostridium neuense</name>
    <dbReference type="NCBI Taxonomy" id="1728934"/>
    <lineage>
        <taxon>Bacteria</taxon>
        <taxon>Bacillati</taxon>
        <taxon>Bacillota</taxon>
        <taxon>Clostridia</taxon>
        <taxon>Eubacteriales</taxon>
        <taxon>Clostridiaceae</taxon>
        <taxon>Clostridium</taxon>
    </lineage>
</organism>
<dbReference type="CDD" id="cd04301">
    <property type="entry name" value="NAT_SF"/>
    <property type="match status" value="1"/>
</dbReference>
<reference evidence="4 5" key="1">
    <citation type="submission" date="2024-11" db="EMBL/GenBank/DDBJ databases">
        <authorList>
            <person name="Heng Y.C."/>
            <person name="Lim A.C.H."/>
            <person name="Lee J.K.Y."/>
            <person name="Kittelmann S."/>
        </authorList>
    </citation>
    <scope>NUCLEOTIDE SEQUENCE [LARGE SCALE GENOMIC DNA]</scope>
    <source>
        <strain evidence="4 5">WILCCON 0114</strain>
    </source>
</reference>
<comment type="caution">
    <text evidence="4">The sequence shown here is derived from an EMBL/GenBank/DDBJ whole genome shotgun (WGS) entry which is preliminary data.</text>
</comment>
<proteinExistence type="predicted"/>
<dbReference type="SUPFAM" id="SSF55729">
    <property type="entry name" value="Acyl-CoA N-acyltransferases (Nat)"/>
    <property type="match status" value="1"/>
</dbReference>
<gene>
    <name evidence="4" type="ORF">ACJDT4_03710</name>
</gene>
<dbReference type="Gene3D" id="3.40.630.30">
    <property type="match status" value="1"/>
</dbReference>
<evidence type="ECO:0000256" key="1">
    <source>
        <dbReference type="ARBA" id="ARBA00022679"/>
    </source>
</evidence>
<dbReference type="Proteomes" id="UP001623592">
    <property type="component" value="Unassembled WGS sequence"/>
</dbReference>